<dbReference type="SUPFAM" id="SSF48371">
    <property type="entry name" value="ARM repeat"/>
    <property type="match status" value="1"/>
</dbReference>
<proteinExistence type="predicted"/>
<sequence length="1482" mass="163370">MSPRPGGETDKLGNKFELAWAIRHALYCVLDDRRALTAEDVDAEVGRGSEFTYDTGLVIEAHQVKRQNGNSNGWTVRELADKKIFEAAASHVAAGRRYRFVSLTPCRPLQELADRARKSADLANFTDCWLTGELSPVFDQLSAAELLGGPQAAWDTLRGMWFAVHDECDIIRTNSMLAECNFSGANGHLISLAVGDILLDNLGKRMTRTELLDLLAERDIKPLERGSYQTAHEQVLAITSSWHQSIRRGLLRPPIERAEANQLVQALDPGKIGLLTGTAGGGKSSVLEKAVTSLESTGAEILALRLDRFDHFASTADLGRQLGIETSPAVALARAADDRAAYLVIDQLDAVSLASGRIPECFEVVMDLIGEALSVGSMRVVLACRQFDIDNDYRIRALASRADVITVEVGPLAKKDVESAVTRMGLDPTHLSSSQCVLLQTPLHLVLLGTISSEADALAFQSRGSLFEAFWERKRQTARVRRQDVRFNDVVSRIANAVSDRQVLSVPIEILDDGDLIEDANVLISEHVLARDSGRIAFFHEAFFDYAFARLWISRAESLVDFLLDDEQALFRRAQVRQILQHLYEREPDRFRAEVEALLTADNIRFHIKETVLAVVANLVAPTSADAELMLRIAATHPSFEALLWQQLYRPQWFARFHEDAQISAWLDGPDEDMRNHALSTMASAVKEYPESIAALLGSRKTAPDYYDWLRWITCFTDVFHDRQLFTLVLEGVRQGAYDAAEHELWLMTHDLAKHEPLWAIELLQARLIDHVDSLTLNEKGKVALLGIREYSAAELVKDAADAESLAFVQTVVPYLRQVMAATAMEERDDQPIYDCHFSYRFVGDDLEGDELGDFLLAASVRSLETLAKTEPEAIRSLLVDLAADPYDASQFLLYRGLSAGGKHFADWAASLLLKGGRRLYCGYVSDVNWVARELVGAIAPHVTDVIHQKLEDLFRDLRNGYESHDSWGRLAFKFLSALDESRLTPAGRRRLGEYRRKFGEDVPAKPLGITAGVIGPPIASAAAQKMTDGQWLNAMTKHDSNETNWSTFTGGARELSCVLKDQAAVDPARFARLTLQLTSEVNSAYTNALLMGFGDAEVSDSTGPLVFEAVRHIASLGQADNDRFLGTALQKYYREVPLDLVELILDRALHAPDPADESPVSTDGQSAADMCTNGINTARGSLAEALGNLLIADSDGQRTALVVPYLNVMASDPVLSVRSCVAHALAASLRYARPEVLAAFTTLIQADDRLLAVKVVQRLMRYIGNVNPEVIDPIIQRMLASEDAEAREAGGTIAAFAALEWDRPDRMQQALSGDLHVRKGIAQITAGRVACTSNTELATETLIRLMNDDADEVRKEAATVASHLRDHPLRPFVQLLTALIDSPSYAHAATQLLLTLEDAPDKVDGLVLKASQRFLGVFGNDAADIRTRAAGDARYISKMVVRGLAQCQDHTHRAALLDVLDLLLELGVYGINAAIRESERI</sequence>
<reference evidence="1 2" key="1">
    <citation type="submission" date="2013-03" db="EMBL/GenBank/DDBJ databases">
        <title>Reference genome for the Human Microbiome Project.</title>
        <authorList>
            <person name="Aqrawi P."/>
            <person name="Ayvaz T."/>
            <person name="Bess C."/>
            <person name="Blankenburg K."/>
            <person name="Coyle M."/>
            <person name="Deng J."/>
            <person name="Forbes L."/>
            <person name="Fowler G."/>
            <person name="Francisco L."/>
            <person name="Fu Q."/>
            <person name="Gibbs R."/>
            <person name="Gross S."/>
            <person name="Gubbala S."/>
            <person name="Hale W."/>
            <person name="Hemphill L."/>
            <person name="Highlander S."/>
            <person name="Hirani K."/>
            <person name="Jackson L."/>
            <person name="Jakkamsetti A."/>
            <person name="Javaid M."/>
            <person name="Jayaseelan J.C."/>
            <person name="Jiang H."/>
            <person name="Joshi V."/>
            <person name="Korchina V."/>
            <person name="Kovar C."/>
            <person name="Lara F."/>
            <person name="Lee S."/>
            <person name="Liu Y."/>
            <person name="Mata R."/>
            <person name="Mathew T."/>
            <person name="Munidasa M."/>
            <person name="Muzny D."/>
            <person name="Nazareth L."/>
            <person name="Ngo R."/>
            <person name="Nguyen L."/>
            <person name="Nguyen N."/>
            <person name="Okwuonu G."/>
            <person name="Ongeri F."/>
            <person name="Palculict T."/>
            <person name="Patil S."/>
            <person name="Petrosino J."/>
            <person name="Pham C."/>
            <person name="Pham P."/>
            <person name="Pu L.-L."/>
            <person name="Qin X."/>
            <person name="Qu J."/>
            <person name="Reid J."/>
            <person name="Ross M."/>
            <person name="Ruth R."/>
            <person name="Saada N."/>
            <person name="San Lucas F."/>
            <person name="Santibanez J."/>
            <person name="Shang Y."/>
            <person name="Simmons D."/>
            <person name="Song X.-Z."/>
            <person name="Tang L.-Y."/>
            <person name="Thornton R."/>
            <person name="Warren J."/>
            <person name="Weissenberger G."/>
            <person name="Wilczek-Boney K."/>
            <person name="Worley K."/>
            <person name="Youmans B."/>
            <person name="Zhang J."/>
            <person name="Zhang L."/>
            <person name="Zhao Z."/>
            <person name="Zhou C."/>
            <person name="Zhu D."/>
            <person name="Zhu Y."/>
        </authorList>
    </citation>
    <scope>NUCLEOTIDE SEQUENCE [LARGE SCALE GENOMIC DNA]</scope>
    <source>
        <strain evidence="1 2">F0333</strain>
    </source>
</reference>
<dbReference type="Proteomes" id="UP000013015">
    <property type="component" value="Unassembled WGS sequence"/>
</dbReference>
<accession>N6W457</accession>
<evidence type="ECO:0000313" key="2">
    <source>
        <dbReference type="Proteomes" id="UP000013015"/>
    </source>
</evidence>
<keyword evidence="2" id="KW-1185">Reference proteome</keyword>
<evidence type="ECO:0000313" key="1">
    <source>
        <dbReference type="EMBL" id="ENO17310.1"/>
    </source>
</evidence>
<dbReference type="OrthoDB" id="7051144at2"/>
<organism evidence="1 2">
    <name type="scientific">Schaalia cardiffensis F0333</name>
    <dbReference type="NCBI Taxonomy" id="888050"/>
    <lineage>
        <taxon>Bacteria</taxon>
        <taxon>Bacillati</taxon>
        <taxon>Actinomycetota</taxon>
        <taxon>Actinomycetes</taxon>
        <taxon>Actinomycetales</taxon>
        <taxon>Actinomycetaceae</taxon>
        <taxon>Schaalia</taxon>
    </lineage>
</organism>
<dbReference type="SUPFAM" id="SSF52540">
    <property type="entry name" value="P-loop containing nucleoside triphosphate hydrolases"/>
    <property type="match status" value="1"/>
</dbReference>
<dbReference type="InterPro" id="IPR016024">
    <property type="entry name" value="ARM-type_fold"/>
</dbReference>
<comment type="caution">
    <text evidence="1">The sequence shown here is derived from an EMBL/GenBank/DDBJ whole genome shotgun (WGS) entry which is preliminary data.</text>
</comment>
<dbReference type="eggNOG" id="COG5635">
    <property type="taxonomic scope" value="Bacteria"/>
</dbReference>
<dbReference type="Gene3D" id="1.25.10.10">
    <property type="entry name" value="Leucine-rich Repeat Variant"/>
    <property type="match status" value="1"/>
</dbReference>
<name>N6W457_9ACTO</name>
<dbReference type="InterPro" id="IPR027417">
    <property type="entry name" value="P-loop_NTPase"/>
</dbReference>
<dbReference type="InterPro" id="IPR011989">
    <property type="entry name" value="ARM-like"/>
</dbReference>
<protein>
    <submittedName>
        <fullName evidence="1">Uncharacterized protein</fullName>
    </submittedName>
</protein>
<dbReference type="PATRIC" id="fig|888050.3.peg.1770"/>
<gene>
    <name evidence="1" type="ORF">HMPREF9004_1852</name>
</gene>
<dbReference type="EMBL" id="AQHZ01000029">
    <property type="protein sequence ID" value="ENO17310.1"/>
    <property type="molecule type" value="Genomic_DNA"/>
</dbReference>
<dbReference type="HOGENOM" id="CLU_247919_0_0_11"/>